<dbReference type="AlphaFoldDB" id="A0A1I3XTT2"/>
<evidence type="ECO:0000313" key="1">
    <source>
        <dbReference type="EMBL" id="SFK22471.1"/>
    </source>
</evidence>
<keyword evidence="2" id="KW-1185">Reference proteome</keyword>
<dbReference type="STRING" id="52560.SAMN04488082_11763"/>
<accession>A0A1I3XTT2</accession>
<gene>
    <name evidence="1" type="ORF">SAMN04488082_11763</name>
</gene>
<proteinExistence type="predicted"/>
<dbReference type="RefSeq" id="WP_092377400.1">
    <property type="nucleotide sequence ID" value="NZ_FORX01000017.1"/>
</dbReference>
<protein>
    <submittedName>
        <fullName evidence="1">Uncharacterized protein</fullName>
    </submittedName>
</protein>
<dbReference type="EMBL" id="FORX01000017">
    <property type="protein sequence ID" value="SFK22471.1"/>
    <property type="molecule type" value="Genomic_DNA"/>
</dbReference>
<dbReference type="Proteomes" id="UP000198635">
    <property type="component" value="Unassembled WGS sequence"/>
</dbReference>
<sequence length="116" mass="13061">MGKVLQVRVYAYTYSEEDVRKAWPRLWSLAFEETKPGFPYEMAGVLELVRALDDLYQFGVIAEAISKVLASGLPKVVQAVEELQRHLADWNPQAANQASDRIEEGLGELERLVANP</sequence>
<organism evidence="1 2">
    <name type="scientific">Desulfomicrobium apsheronum</name>
    <dbReference type="NCBI Taxonomy" id="52560"/>
    <lineage>
        <taxon>Bacteria</taxon>
        <taxon>Pseudomonadati</taxon>
        <taxon>Thermodesulfobacteriota</taxon>
        <taxon>Desulfovibrionia</taxon>
        <taxon>Desulfovibrionales</taxon>
        <taxon>Desulfomicrobiaceae</taxon>
        <taxon>Desulfomicrobium</taxon>
    </lineage>
</organism>
<dbReference type="OrthoDB" id="5471998at2"/>
<evidence type="ECO:0000313" key="2">
    <source>
        <dbReference type="Proteomes" id="UP000198635"/>
    </source>
</evidence>
<name>A0A1I3XTT2_9BACT</name>
<reference evidence="2" key="1">
    <citation type="submission" date="2016-10" db="EMBL/GenBank/DDBJ databases">
        <authorList>
            <person name="Varghese N."/>
            <person name="Submissions S."/>
        </authorList>
    </citation>
    <scope>NUCLEOTIDE SEQUENCE [LARGE SCALE GENOMIC DNA]</scope>
    <source>
        <strain evidence="2">DSM 5918</strain>
    </source>
</reference>